<dbReference type="Proteomes" id="UP000765509">
    <property type="component" value="Unassembled WGS sequence"/>
</dbReference>
<keyword evidence="3" id="KW-1185">Reference proteome</keyword>
<evidence type="ECO:0000313" key="2">
    <source>
        <dbReference type="EMBL" id="MBW0464923.1"/>
    </source>
</evidence>
<comment type="caution">
    <text evidence="2">The sequence shown here is derived from an EMBL/GenBank/DDBJ whole genome shotgun (WGS) entry which is preliminary data.</text>
</comment>
<feature type="compositionally biased region" description="Polar residues" evidence="1">
    <location>
        <begin position="136"/>
        <end position="154"/>
    </location>
</feature>
<organism evidence="2 3">
    <name type="scientific">Austropuccinia psidii MF-1</name>
    <dbReference type="NCBI Taxonomy" id="1389203"/>
    <lineage>
        <taxon>Eukaryota</taxon>
        <taxon>Fungi</taxon>
        <taxon>Dikarya</taxon>
        <taxon>Basidiomycota</taxon>
        <taxon>Pucciniomycotina</taxon>
        <taxon>Pucciniomycetes</taxon>
        <taxon>Pucciniales</taxon>
        <taxon>Sphaerophragmiaceae</taxon>
        <taxon>Austropuccinia</taxon>
    </lineage>
</organism>
<accession>A0A9Q3BH03</accession>
<dbReference type="EMBL" id="AVOT02000915">
    <property type="protein sequence ID" value="MBW0464923.1"/>
    <property type="molecule type" value="Genomic_DNA"/>
</dbReference>
<feature type="region of interest" description="Disordered" evidence="1">
    <location>
        <begin position="601"/>
        <end position="620"/>
    </location>
</feature>
<feature type="region of interest" description="Disordered" evidence="1">
    <location>
        <begin position="136"/>
        <end position="259"/>
    </location>
</feature>
<dbReference type="AlphaFoldDB" id="A0A9Q3BH03"/>
<proteinExistence type="predicted"/>
<evidence type="ECO:0000313" key="3">
    <source>
        <dbReference type="Proteomes" id="UP000765509"/>
    </source>
</evidence>
<feature type="region of interest" description="Disordered" evidence="1">
    <location>
        <begin position="511"/>
        <end position="578"/>
    </location>
</feature>
<protein>
    <submittedName>
        <fullName evidence="2">Uncharacterized protein</fullName>
    </submittedName>
</protein>
<name>A0A9Q3BH03_9BASI</name>
<feature type="compositionally biased region" description="Polar residues" evidence="1">
    <location>
        <begin position="511"/>
        <end position="537"/>
    </location>
</feature>
<feature type="compositionally biased region" description="Basic and acidic residues" evidence="1">
    <location>
        <begin position="176"/>
        <end position="187"/>
    </location>
</feature>
<feature type="compositionally biased region" description="Basic and acidic residues" evidence="1">
    <location>
        <begin position="538"/>
        <end position="551"/>
    </location>
</feature>
<sequence>MPALKQLNHTKAAWVHHAEQWSREEKDAIYCRFFAGIVAWQVGCRNMRPASASPVLMMMALCLFIRLKAAKPARLHIVPEQLDDLFIPEPEADSAEAECTKKLPGRSKSMPPSYKKGRSPSDELAMLHALELEENPQTFSETQSGSILENNRCFQTGDGEGNTPSGKDQATRKASRIGERESGETHERKKILRKKNSRSRSAGDAIIRTAHTTPPQDLQVKDVLNGLNSSEDSLPLSKKSSEYEVNRFKDKKSEDGIQVEDPAPLEKTHNLSTAGHRILEQPQILNYAVEGKISRSPTGDTPGRVRFAEDSFNRHHNAEPRSESHEKNHHAHFSVEPIQIPPNSIIKAMSKRPDKISPSISPGQAALAQSQLGGIDDNILLILKNPELQRADSFTTDEAPETNREHATSDGLDSWLHEYVSHDFVEKTHDKLPAELTVATPSDSHLEVETKPIPVIPSLSSEEIKLPKKTWSLSRFLIQPLKAIFKRIVSKIRSFMPRRFVDSNVKVASSSVAQDSQPTVKSRSSHLTKSMSFPISNRHSDLLREKIDKTKPNRPTIQEKASDPSESPNSSDFSPIGTTPIFRAVPEIEAEVESIQPTTISASHKAGTQRTATLKNQSNSLEKSASIPNFPTWYEPSISWSWMVRRLNNKRKKLSQILASLPESRGESLAHSQLPKLHEPESLFRGYVFDGATEMSREKPSPIHDQPQETKMVTLLQQPHHSTKRKRKKKNFFFRSLQAIKASQRKLKQRLAKIPLACSLRVWWHSICLPVARLVRWLRKLGIIVKKGVKTLGSKISWKTSKDLRKYTPLSKHNYDLDIFEATTLRKLR</sequence>
<feature type="compositionally biased region" description="Basic and acidic residues" evidence="1">
    <location>
        <begin position="239"/>
        <end position="255"/>
    </location>
</feature>
<feature type="compositionally biased region" description="Polar residues" evidence="1">
    <location>
        <begin position="564"/>
        <end position="577"/>
    </location>
</feature>
<gene>
    <name evidence="2" type="ORF">O181_004638</name>
</gene>
<feature type="compositionally biased region" description="Basic residues" evidence="1">
    <location>
        <begin position="188"/>
        <end position="198"/>
    </location>
</feature>
<reference evidence="2" key="1">
    <citation type="submission" date="2021-03" db="EMBL/GenBank/DDBJ databases">
        <title>Draft genome sequence of rust myrtle Austropuccinia psidii MF-1, a brazilian biotype.</title>
        <authorList>
            <person name="Quecine M.C."/>
            <person name="Pachon D.M.R."/>
            <person name="Bonatelli M.L."/>
            <person name="Correr F.H."/>
            <person name="Franceschini L.M."/>
            <person name="Leite T.F."/>
            <person name="Margarido G.R.A."/>
            <person name="Almeida C.A."/>
            <person name="Ferrarezi J.A."/>
            <person name="Labate C.A."/>
        </authorList>
    </citation>
    <scope>NUCLEOTIDE SEQUENCE</scope>
    <source>
        <strain evidence="2">MF-1</strain>
    </source>
</reference>
<evidence type="ECO:0000256" key="1">
    <source>
        <dbReference type="SAM" id="MobiDB-lite"/>
    </source>
</evidence>
<feature type="region of interest" description="Disordered" evidence="1">
    <location>
        <begin position="97"/>
        <end position="120"/>
    </location>
</feature>